<dbReference type="EMBL" id="CABFOC020000056">
    <property type="protein sequence ID" value="CAH0055350.1"/>
    <property type="molecule type" value="Genomic_DNA"/>
</dbReference>
<evidence type="ECO:0000313" key="2">
    <source>
        <dbReference type="Proteomes" id="UP000775872"/>
    </source>
</evidence>
<dbReference type="OrthoDB" id="5120346at2759"/>
<organism evidence="1 2">
    <name type="scientific">Clonostachys solani</name>
    <dbReference type="NCBI Taxonomy" id="160281"/>
    <lineage>
        <taxon>Eukaryota</taxon>
        <taxon>Fungi</taxon>
        <taxon>Dikarya</taxon>
        <taxon>Ascomycota</taxon>
        <taxon>Pezizomycotina</taxon>
        <taxon>Sordariomycetes</taxon>
        <taxon>Hypocreomycetidae</taxon>
        <taxon>Hypocreales</taxon>
        <taxon>Bionectriaceae</taxon>
        <taxon>Clonostachys</taxon>
    </lineage>
</organism>
<dbReference type="AlphaFoldDB" id="A0A9N9ZFG1"/>
<gene>
    <name evidence="1" type="ORF">CSOL1703_00017452</name>
</gene>
<proteinExistence type="predicted"/>
<protein>
    <submittedName>
        <fullName evidence="1">Uncharacterized protein</fullName>
    </submittedName>
</protein>
<reference evidence="1" key="1">
    <citation type="submission" date="2021-10" db="EMBL/GenBank/DDBJ databases">
        <authorList>
            <person name="Piombo E."/>
        </authorList>
    </citation>
    <scope>NUCLEOTIDE SEQUENCE</scope>
</reference>
<accession>A0A9N9ZFG1</accession>
<sequence>MVSDTVYSLRNDLTMRITATILCLLLGTAAALPDLDSRRIRHVCAGALDNLYGRIQDQNRWCQNPKDKLCPVGKANCRKAERRTCSPTCPP</sequence>
<name>A0A9N9ZFG1_9HYPO</name>
<keyword evidence="2" id="KW-1185">Reference proteome</keyword>
<evidence type="ECO:0000313" key="1">
    <source>
        <dbReference type="EMBL" id="CAH0055350.1"/>
    </source>
</evidence>
<comment type="caution">
    <text evidence="1">The sequence shown here is derived from an EMBL/GenBank/DDBJ whole genome shotgun (WGS) entry which is preliminary data.</text>
</comment>
<dbReference type="Proteomes" id="UP000775872">
    <property type="component" value="Unassembled WGS sequence"/>
</dbReference>